<sequence length="247" mass="27328">MMSSPYVDNASLFGLMERCLKSLSSDIEVPQILSDLLAQDTYTPVVSGYNSQKASLIYDLLSVGLTEVVDEGQSAVNAPALSKLTQPNHLDAFDVAMRKQVKMAIEQSHASTLTAASAREQDWATIKELLWPIADRLSMSGTQLLEVVFQLLTSDRSNDDIQNELLDLLGLDHFDAVSNLITDRAAWALWYKRYRIDPLGVQNDGDSQQRTRKGKVSLTFSMAGGTPRGQKNPSLAPRFLRVNLLIL</sequence>
<gene>
    <name evidence="1" type="ORF">DILT_LOCUS16679</name>
</gene>
<dbReference type="Proteomes" id="UP000281553">
    <property type="component" value="Unassembled WGS sequence"/>
</dbReference>
<dbReference type="EMBL" id="UYRU01086451">
    <property type="protein sequence ID" value="VDN35085.1"/>
    <property type="molecule type" value="Genomic_DNA"/>
</dbReference>
<reference evidence="1 2" key="1">
    <citation type="submission" date="2018-11" db="EMBL/GenBank/DDBJ databases">
        <authorList>
            <consortium name="Pathogen Informatics"/>
        </authorList>
    </citation>
    <scope>NUCLEOTIDE SEQUENCE [LARGE SCALE GENOMIC DNA]</scope>
</reference>
<dbReference type="AlphaFoldDB" id="A0A3P7MYU8"/>
<keyword evidence="2" id="KW-1185">Reference proteome</keyword>
<evidence type="ECO:0000313" key="1">
    <source>
        <dbReference type="EMBL" id="VDN35085.1"/>
    </source>
</evidence>
<proteinExistence type="predicted"/>
<dbReference type="OrthoDB" id="5575at2759"/>
<name>A0A3P7MYU8_DIBLA</name>
<protein>
    <submittedName>
        <fullName evidence="1">Uncharacterized protein</fullName>
    </submittedName>
</protein>
<evidence type="ECO:0000313" key="2">
    <source>
        <dbReference type="Proteomes" id="UP000281553"/>
    </source>
</evidence>
<organism evidence="1 2">
    <name type="scientific">Dibothriocephalus latus</name>
    <name type="common">Fish tapeworm</name>
    <name type="synonym">Diphyllobothrium latum</name>
    <dbReference type="NCBI Taxonomy" id="60516"/>
    <lineage>
        <taxon>Eukaryota</taxon>
        <taxon>Metazoa</taxon>
        <taxon>Spiralia</taxon>
        <taxon>Lophotrochozoa</taxon>
        <taxon>Platyhelminthes</taxon>
        <taxon>Cestoda</taxon>
        <taxon>Eucestoda</taxon>
        <taxon>Diphyllobothriidea</taxon>
        <taxon>Diphyllobothriidae</taxon>
        <taxon>Dibothriocephalus</taxon>
    </lineage>
</organism>
<accession>A0A3P7MYU8</accession>